<accession>A0A3N0CC42</accession>
<organism evidence="1 2">
    <name type="scientific">Nocardioides marmoriginsengisoli</name>
    <dbReference type="NCBI Taxonomy" id="661483"/>
    <lineage>
        <taxon>Bacteria</taxon>
        <taxon>Bacillati</taxon>
        <taxon>Actinomycetota</taxon>
        <taxon>Actinomycetes</taxon>
        <taxon>Propionibacteriales</taxon>
        <taxon>Nocardioidaceae</taxon>
        <taxon>Nocardioides</taxon>
    </lineage>
</organism>
<dbReference type="OrthoDB" id="4529786at2"/>
<evidence type="ECO:0008006" key="3">
    <source>
        <dbReference type="Google" id="ProtNLM"/>
    </source>
</evidence>
<proteinExistence type="predicted"/>
<dbReference type="EMBL" id="RJSE01000009">
    <property type="protein sequence ID" value="RNL60543.1"/>
    <property type="molecule type" value="Genomic_DNA"/>
</dbReference>
<evidence type="ECO:0000313" key="1">
    <source>
        <dbReference type="EMBL" id="RNL60543.1"/>
    </source>
</evidence>
<protein>
    <recommendedName>
        <fullName evidence="3">Magnesium transporter MgtE intracellular domain-containing protein</fullName>
    </recommendedName>
</protein>
<keyword evidence="2" id="KW-1185">Reference proteome</keyword>
<name>A0A3N0CC42_9ACTN</name>
<gene>
    <name evidence="1" type="ORF">EFK50_19690</name>
</gene>
<sequence length="369" mass="39316">MAVAKAPVQTISPQVGRIARLLRLDPGEIHGLDGVPDADLRILHDQISRTLFAEGQKRFARVAGLSKTIPGPLAGVLAEKFLPPVMAARVSENLDPAKARDLIGRVSIAYLAEIALALDPVRSRPVVQKLPPEPIGKVAQELFARREYAVMAEFVGTVTVDALVAALNVATPHDLLAVVPLLEWNDNLDKVIAELPERQVAEIATSLTAAELADLAMALDPSRMGRIVAAVPLDTAAGIAEELFSRSEYAGMARFVDVVTEPILHAALGVASAHDLLVIVPLLEWSDQIDRVVDTLPDAILDGLFAEIAGGGDWDAAKVAFERLSPTAQHRLFARFGRLSKPNQKKIRAAAEAGELGAAATALLADTPM</sequence>
<dbReference type="Proteomes" id="UP000267128">
    <property type="component" value="Unassembled WGS sequence"/>
</dbReference>
<dbReference type="AlphaFoldDB" id="A0A3N0CC42"/>
<dbReference type="RefSeq" id="WP_123229295.1">
    <property type="nucleotide sequence ID" value="NZ_RJSE01000009.1"/>
</dbReference>
<reference evidence="1 2" key="1">
    <citation type="submission" date="2018-11" db="EMBL/GenBank/DDBJ databases">
        <authorList>
            <person name="Li F."/>
        </authorList>
    </citation>
    <scope>NUCLEOTIDE SEQUENCE [LARGE SCALE GENOMIC DNA]</scope>
    <source>
        <strain evidence="1 2">Gsoil 097</strain>
    </source>
</reference>
<comment type="caution">
    <text evidence="1">The sequence shown here is derived from an EMBL/GenBank/DDBJ whole genome shotgun (WGS) entry which is preliminary data.</text>
</comment>
<evidence type="ECO:0000313" key="2">
    <source>
        <dbReference type="Proteomes" id="UP000267128"/>
    </source>
</evidence>